<feature type="region of interest" description="Disordered" evidence="1">
    <location>
        <begin position="52"/>
        <end position="71"/>
    </location>
</feature>
<dbReference type="EMBL" id="BJMN01000004">
    <property type="protein sequence ID" value="GEB54893.1"/>
    <property type="molecule type" value="Genomic_DNA"/>
</dbReference>
<evidence type="ECO:0000256" key="1">
    <source>
        <dbReference type="SAM" id="MobiDB-lite"/>
    </source>
</evidence>
<accession>A0A4Y3RE09</accession>
<feature type="region of interest" description="Disordered" evidence="1">
    <location>
        <begin position="1"/>
        <end position="22"/>
    </location>
</feature>
<evidence type="ECO:0000313" key="2">
    <source>
        <dbReference type="EMBL" id="GEB54893.1"/>
    </source>
</evidence>
<dbReference type="Proteomes" id="UP000315226">
    <property type="component" value="Unassembled WGS sequence"/>
</dbReference>
<reference evidence="2 3" key="1">
    <citation type="submission" date="2019-06" db="EMBL/GenBank/DDBJ databases">
        <title>Whole genome shotgun sequence of Streptomyces gardneri NBRC 12865.</title>
        <authorList>
            <person name="Hosoyama A."/>
            <person name="Uohara A."/>
            <person name="Ohji S."/>
            <person name="Ichikawa N."/>
        </authorList>
    </citation>
    <scope>NUCLEOTIDE SEQUENCE [LARGE SCALE GENOMIC DNA]</scope>
    <source>
        <strain evidence="2 3">NBRC 12865</strain>
    </source>
</reference>
<proteinExistence type="predicted"/>
<organism evidence="2 3">
    <name type="scientific">Streptomyces gardneri</name>
    <dbReference type="NCBI Taxonomy" id="66892"/>
    <lineage>
        <taxon>Bacteria</taxon>
        <taxon>Bacillati</taxon>
        <taxon>Actinomycetota</taxon>
        <taxon>Actinomycetes</taxon>
        <taxon>Kitasatosporales</taxon>
        <taxon>Streptomycetaceae</taxon>
        <taxon>Streptomyces</taxon>
    </lineage>
</organism>
<keyword evidence="3" id="KW-1185">Reference proteome</keyword>
<name>A0A4Y3RE09_9ACTN</name>
<comment type="caution">
    <text evidence="2">The sequence shown here is derived from an EMBL/GenBank/DDBJ whole genome shotgun (WGS) entry which is preliminary data.</text>
</comment>
<protein>
    <submittedName>
        <fullName evidence="2">Uncharacterized protein</fullName>
    </submittedName>
</protein>
<evidence type="ECO:0000313" key="3">
    <source>
        <dbReference type="Proteomes" id="UP000315226"/>
    </source>
</evidence>
<sequence>MEFPGGGVENPVEIPKDQPGKAAEARLGDARFVLDERNVGPISCTKYGLEVPVGGGGPTPMITGVTREPAA</sequence>
<dbReference type="AlphaFoldDB" id="A0A4Y3RE09"/>
<gene>
    <name evidence="2" type="ORF">SGA01_04980</name>
</gene>